<dbReference type="GO" id="GO:0032259">
    <property type="term" value="P:methylation"/>
    <property type="evidence" value="ECO:0007669"/>
    <property type="project" value="UniProtKB-KW"/>
</dbReference>
<proteinExistence type="predicted"/>
<keyword evidence="3" id="KW-1185">Reference proteome</keyword>
<dbReference type="EMBL" id="WTPW01000507">
    <property type="protein sequence ID" value="KAF0504390.1"/>
    <property type="molecule type" value="Genomic_DNA"/>
</dbReference>
<dbReference type="InterPro" id="IPR041698">
    <property type="entry name" value="Methyltransf_25"/>
</dbReference>
<evidence type="ECO:0000313" key="3">
    <source>
        <dbReference type="Proteomes" id="UP000439903"/>
    </source>
</evidence>
<dbReference type="AlphaFoldDB" id="A0A8H4AJS8"/>
<dbReference type="CDD" id="cd02440">
    <property type="entry name" value="AdoMet_MTases"/>
    <property type="match status" value="1"/>
</dbReference>
<name>A0A8H4AJS8_GIGMA</name>
<gene>
    <name evidence="2" type="ORF">F8M41_019527</name>
</gene>
<dbReference type="Pfam" id="PF13649">
    <property type="entry name" value="Methyltransf_25"/>
    <property type="match status" value="1"/>
</dbReference>
<comment type="caution">
    <text evidence="2">The sequence shown here is derived from an EMBL/GenBank/DDBJ whole genome shotgun (WGS) entry which is preliminary data.</text>
</comment>
<protein>
    <submittedName>
        <fullName evidence="2">S-adenosyl-L-methionine-dependent methyltransferase</fullName>
    </submittedName>
</protein>
<keyword evidence="2" id="KW-0489">Methyltransferase</keyword>
<dbReference type="OrthoDB" id="2013972at2759"/>
<dbReference type="Proteomes" id="UP000439903">
    <property type="component" value="Unassembled WGS sequence"/>
</dbReference>
<evidence type="ECO:0000313" key="2">
    <source>
        <dbReference type="EMBL" id="KAF0504390.1"/>
    </source>
</evidence>
<organism evidence="2 3">
    <name type="scientific">Gigaspora margarita</name>
    <dbReference type="NCBI Taxonomy" id="4874"/>
    <lineage>
        <taxon>Eukaryota</taxon>
        <taxon>Fungi</taxon>
        <taxon>Fungi incertae sedis</taxon>
        <taxon>Mucoromycota</taxon>
        <taxon>Glomeromycotina</taxon>
        <taxon>Glomeromycetes</taxon>
        <taxon>Diversisporales</taxon>
        <taxon>Gigasporaceae</taxon>
        <taxon>Gigaspora</taxon>
    </lineage>
</organism>
<dbReference type="GO" id="GO:0008168">
    <property type="term" value="F:methyltransferase activity"/>
    <property type="evidence" value="ECO:0007669"/>
    <property type="project" value="UniProtKB-KW"/>
</dbReference>
<reference evidence="2 3" key="1">
    <citation type="journal article" date="2019" name="Environ. Microbiol.">
        <title>At the nexus of three kingdoms: the genome of the mycorrhizal fungus Gigaspora margarita provides insights into plant, endobacterial and fungal interactions.</title>
        <authorList>
            <person name="Venice F."/>
            <person name="Ghignone S."/>
            <person name="Salvioli di Fossalunga A."/>
            <person name="Amselem J."/>
            <person name="Novero M."/>
            <person name="Xianan X."/>
            <person name="Sedzielewska Toro K."/>
            <person name="Morin E."/>
            <person name="Lipzen A."/>
            <person name="Grigoriev I.V."/>
            <person name="Henrissat B."/>
            <person name="Martin F.M."/>
            <person name="Bonfante P."/>
        </authorList>
    </citation>
    <scope>NUCLEOTIDE SEQUENCE [LARGE SCALE GENOMIC DNA]</scope>
    <source>
        <strain evidence="2 3">BEG34</strain>
    </source>
</reference>
<dbReference type="Gene3D" id="3.40.50.150">
    <property type="entry name" value="Vaccinia Virus protein VP39"/>
    <property type="match status" value="1"/>
</dbReference>
<dbReference type="SUPFAM" id="SSF53335">
    <property type="entry name" value="S-adenosyl-L-methionine-dependent methyltransferases"/>
    <property type="match status" value="1"/>
</dbReference>
<evidence type="ECO:0000259" key="1">
    <source>
        <dbReference type="Pfam" id="PF13649"/>
    </source>
</evidence>
<feature type="domain" description="Methyltransferase" evidence="1">
    <location>
        <begin position="84"/>
        <end position="175"/>
    </location>
</feature>
<dbReference type="PANTHER" id="PTHR43591">
    <property type="entry name" value="METHYLTRANSFERASE"/>
    <property type="match status" value="1"/>
</dbReference>
<keyword evidence="2" id="KW-0808">Transferase</keyword>
<accession>A0A8H4AJS8</accession>
<sequence>MGTCNSKSIKKANPINSPCSPKEIEFRYIDGRRFHNLENVVYPLPNDDDETDRLHFRHFLTRYIWQSNFSAPINDILTDSETQILDVGCGAASWAFDMATTYPLIQIIGIDISQQPPTYIKPDNFTFVKANVLEEIPFEENTFDYVFQRNLFGAFTEQNWPDVIDELVRVLKPGGFIELSEPSMLHNAGPATKRLCEAEMDAMKLRGTDPFTSQKLDKYLQNQGQLRNIKKEIRKCRHGAKSNQAELNLSKTAINNLVNTYSAWKPRLAKIMKISFEEYDELAKISEKELFEYDTYYNIVRVYARKSL</sequence>
<dbReference type="InterPro" id="IPR029063">
    <property type="entry name" value="SAM-dependent_MTases_sf"/>
</dbReference>